<name>A0A6N2QXH3_9FIRM</name>
<accession>A0A6N2QXH3</accession>
<dbReference type="EMBL" id="CACRSL010000003">
    <property type="protein sequence ID" value="VYS73284.1"/>
    <property type="molecule type" value="Genomic_DNA"/>
</dbReference>
<dbReference type="InterPro" id="IPR010843">
    <property type="entry name" value="Uncharacterised_AroM"/>
</dbReference>
<dbReference type="Pfam" id="PF07302">
    <property type="entry name" value="AroM"/>
    <property type="match status" value="1"/>
</dbReference>
<organism evidence="1">
    <name type="scientific">uncultured Anaerotruncus sp</name>
    <dbReference type="NCBI Taxonomy" id="905011"/>
    <lineage>
        <taxon>Bacteria</taxon>
        <taxon>Bacillati</taxon>
        <taxon>Bacillota</taxon>
        <taxon>Clostridia</taxon>
        <taxon>Eubacteriales</taxon>
        <taxon>Oscillospiraceae</taxon>
        <taxon>Anaerotruncus</taxon>
        <taxon>environmental samples</taxon>
    </lineage>
</organism>
<dbReference type="NCBIfam" id="NF007788">
    <property type="entry name" value="PRK10481.1"/>
    <property type="match status" value="1"/>
</dbReference>
<evidence type="ECO:0000313" key="1">
    <source>
        <dbReference type="EMBL" id="VYS73284.1"/>
    </source>
</evidence>
<evidence type="ECO:0008006" key="2">
    <source>
        <dbReference type="Google" id="ProtNLM"/>
    </source>
</evidence>
<dbReference type="AlphaFoldDB" id="A0A6N2QXH3"/>
<sequence>MEKVKIGAITVGQSPRVDVTPDLWPIFGPNVELIEAGGLDGLTREDIEKFAPEEGDYVLVSRLKDGSSVTFAERYVLPRLQQCIDKLEKEGVRLILFFCTGDFPDNFRHKVPLIFPNKILLGMVPVLCAGKLAAVTPSEKQLEQSQKKWGNCGLEAKSYAASPYGEMEAVEAVAREIAQTDADLVLLDCIGYTAEMKRMVAKITGKNVILSRTILARAVMELLDY</sequence>
<protein>
    <recommendedName>
        <fullName evidence="2">AroM protein</fullName>
    </recommendedName>
</protein>
<proteinExistence type="predicted"/>
<gene>
    <name evidence="1" type="ORF">AULFYP135_00075</name>
</gene>
<reference evidence="1" key="1">
    <citation type="submission" date="2019-11" db="EMBL/GenBank/DDBJ databases">
        <authorList>
            <person name="Feng L."/>
        </authorList>
    </citation>
    <scope>NUCLEOTIDE SEQUENCE</scope>
    <source>
        <strain evidence="1">AundefinedLFYP135</strain>
    </source>
</reference>